<reference evidence="2" key="1">
    <citation type="journal article" date="2012" name="Mol. Plant Microbe Interact.">
        <title>A highly conserved effector in Fusarium oxysporum is required for full virulence on Arabidopsis.</title>
        <authorList>
            <person name="Thatcher L.F."/>
            <person name="Gardiner D.M."/>
            <person name="Kazan K."/>
            <person name="Manners J."/>
        </authorList>
    </citation>
    <scope>NUCLEOTIDE SEQUENCE [LARGE SCALE GENOMIC DNA]</scope>
    <source>
        <strain evidence="2">Fo5176</strain>
    </source>
</reference>
<reference evidence="1" key="2">
    <citation type="submission" date="2025-08" db="UniProtKB">
        <authorList>
            <consortium name="EnsemblFungi"/>
        </authorList>
    </citation>
    <scope>IDENTIFICATION</scope>
    <source>
        <strain evidence="1">4287 / CBS 123668 / FGSC 9935 / NRRL 34936</strain>
    </source>
</reference>
<protein>
    <submittedName>
        <fullName evidence="1">Uncharacterized protein</fullName>
    </submittedName>
</protein>
<dbReference type="VEuPathDB" id="FungiDB:FOXG_16438"/>
<organism evidence="1 2">
    <name type="scientific">Fusarium oxysporum (strain Fo5176)</name>
    <name type="common">Fusarium vascular wilt</name>
    <dbReference type="NCBI Taxonomy" id="660025"/>
    <lineage>
        <taxon>Eukaryota</taxon>
        <taxon>Fungi</taxon>
        <taxon>Dikarya</taxon>
        <taxon>Ascomycota</taxon>
        <taxon>Pezizomycotina</taxon>
        <taxon>Sordariomycetes</taxon>
        <taxon>Hypocreomycetidae</taxon>
        <taxon>Hypocreales</taxon>
        <taxon>Nectriaceae</taxon>
        <taxon>Fusarium</taxon>
        <taxon>Fusarium oxysporum species complex</taxon>
    </lineage>
</organism>
<dbReference type="EnsemblFungi" id="FOXG_16438T0">
    <property type="protein sequence ID" value="FOXG_16438P0"/>
    <property type="gene ID" value="FOXG_16438"/>
</dbReference>
<evidence type="ECO:0000313" key="1">
    <source>
        <dbReference type="EnsemblFungi" id="FOXG_16438P0"/>
    </source>
</evidence>
<accession>A0A0D2YIS4</accession>
<dbReference type="Proteomes" id="UP000002489">
    <property type="component" value="Unassembled WGS sequence"/>
</dbReference>
<name>A0A0D2YIS4_FUSOF</name>
<dbReference type="AlphaFoldDB" id="A0A0D2YIS4"/>
<sequence length="155" mass="17123">MNYPNEELRAILRLEQQYCETVEDLASTWMMNEGCQPRQRGTINSVTITVYSILATLLLDFLEASAIPTFSRSNTAAVHVFSTEPSPDFGVFVLSSSVAAGWLSLGRYTPRDALQLTHAFPRGSRFHGPFILDKGIVYIAGSATAGYECHIRTMA</sequence>
<gene>
    <name evidence="1" type="primary">28957305</name>
</gene>
<proteinExistence type="predicted"/>
<evidence type="ECO:0000313" key="2">
    <source>
        <dbReference type="Proteomes" id="UP000002489"/>
    </source>
</evidence>